<dbReference type="Gene3D" id="3.90.380.10">
    <property type="entry name" value="Naphthalene 1,2-dioxygenase Alpha Subunit, Chain A, domain 1"/>
    <property type="match status" value="1"/>
</dbReference>
<keyword evidence="4" id="KW-0560">Oxidoreductase</keyword>
<dbReference type="InterPro" id="IPR017941">
    <property type="entry name" value="Rieske_2Fe-2S"/>
</dbReference>
<keyword evidence="3" id="KW-0479">Metal-binding</keyword>
<dbReference type="InterPro" id="IPR015879">
    <property type="entry name" value="Ring_hydroxy_dOase_asu_C_dom"/>
</dbReference>
<proteinExistence type="predicted"/>
<organism evidence="8">
    <name type="scientific">marine metagenome</name>
    <dbReference type="NCBI Taxonomy" id="408172"/>
    <lineage>
        <taxon>unclassified sequences</taxon>
        <taxon>metagenomes</taxon>
        <taxon>ecological metagenomes</taxon>
    </lineage>
</organism>
<evidence type="ECO:0000259" key="7">
    <source>
        <dbReference type="PROSITE" id="PS51296"/>
    </source>
</evidence>
<dbReference type="InterPro" id="IPR036922">
    <property type="entry name" value="Rieske_2Fe-2S_sf"/>
</dbReference>
<protein>
    <recommendedName>
        <fullName evidence="7">Rieske domain-containing protein</fullName>
    </recommendedName>
</protein>
<dbReference type="InterPro" id="IPR001663">
    <property type="entry name" value="Rng_hydr_dOase-A"/>
</dbReference>
<dbReference type="AlphaFoldDB" id="A0A382LW12"/>
<evidence type="ECO:0000256" key="2">
    <source>
        <dbReference type="ARBA" id="ARBA00022714"/>
    </source>
</evidence>
<evidence type="ECO:0000256" key="5">
    <source>
        <dbReference type="ARBA" id="ARBA00023004"/>
    </source>
</evidence>
<feature type="domain" description="Rieske" evidence="7">
    <location>
        <begin position="58"/>
        <end position="166"/>
    </location>
</feature>
<dbReference type="PANTHER" id="PTHR43756">
    <property type="entry name" value="CHOLINE MONOOXYGENASE, CHLOROPLASTIC"/>
    <property type="match status" value="1"/>
</dbReference>
<evidence type="ECO:0000256" key="3">
    <source>
        <dbReference type="ARBA" id="ARBA00022723"/>
    </source>
</evidence>
<sequence length="305" mass="34369">MSREKLIVLAREHIKYALEYEKSGKNVLADDVFRIPVTNYFDPGRWESEMDLIFKRVPLVLGFTVEVPKAGDYKAMEVAGVPLILVRGRDDVIRGFVNMCSHRGAQIVDNGNGSTRSFSCPYHAWTYNLTGDLVAILDDQDFGEVDTSCMGLTPLNVEERVGIIWGSITPGVELHLDEFLAGYDELLENHGLGDCVFVGRQTIEGPNWKVAYDGYLDFYHLPILHKDTFGPDYNNKSLFDHWGPHQRVQGPDHRLLDLVNLPEEDWSQTRLVSGVWTIFPHISIASFDAGGHIFMISQLFPGSDP</sequence>
<keyword evidence="5" id="KW-0408">Iron</keyword>
<dbReference type="PROSITE" id="PS51296">
    <property type="entry name" value="RIESKE"/>
    <property type="match status" value="1"/>
</dbReference>
<name>A0A382LW12_9ZZZZ</name>
<evidence type="ECO:0000256" key="1">
    <source>
        <dbReference type="ARBA" id="ARBA00001962"/>
    </source>
</evidence>
<dbReference type="EMBL" id="UINC01089588">
    <property type="protein sequence ID" value="SVC40810.1"/>
    <property type="molecule type" value="Genomic_DNA"/>
</dbReference>
<reference evidence="8" key="1">
    <citation type="submission" date="2018-05" db="EMBL/GenBank/DDBJ databases">
        <authorList>
            <person name="Lanie J.A."/>
            <person name="Ng W.-L."/>
            <person name="Kazmierczak K.M."/>
            <person name="Andrzejewski T.M."/>
            <person name="Davidsen T.M."/>
            <person name="Wayne K.J."/>
            <person name="Tettelin H."/>
            <person name="Glass J.I."/>
            <person name="Rusch D."/>
            <person name="Podicherti R."/>
            <person name="Tsui H.-C.T."/>
            <person name="Winkler M.E."/>
        </authorList>
    </citation>
    <scope>NUCLEOTIDE SEQUENCE</scope>
</reference>
<gene>
    <name evidence="8" type="ORF">METZ01_LOCUS293664</name>
</gene>
<dbReference type="PRINTS" id="PR00090">
    <property type="entry name" value="RNGDIOXGNASE"/>
</dbReference>
<keyword evidence="2" id="KW-0001">2Fe-2S</keyword>
<keyword evidence="6" id="KW-0411">Iron-sulfur</keyword>
<evidence type="ECO:0000256" key="4">
    <source>
        <dbReference type="ARBA" id="ARBA00023002"/>
    </source>
</evidence>
<evidence type="ECO:0000313" key="8">
    <source>
        <dbReference type="EMBL" id="SVC40810.1"/>
    </source>
</evidence>
<comment type="cofactor">
    <cofactor evidence="1">
        <name>Fe cation</name>
        <dbReference type="ChEBI" id="CHEBI:24875"/>
    </cofactor>
</comment>
<dbReference type="Gene3D" id="2.102.10.10">
    <property type="entry name" value="Rieske [2Fe-2S] iron-sulphur domain"/>
    <property type="match status" value="1"/>
</dbReference>
<dbReference type="SUPFAM" id="SSF55961">
    <property type="entry name" value="Bet v1-like"/>
    <property type="match status" value="1"/>
</dbReference>
<feature type="non-terminal residue" evidence="8">
    <location>
        <position position="305"/>
    </location>
</feature>
<dbReference type="CDD" id="cd03469">
    <property type="entry name" value="Rieske_RO_Alpha_N"/>
    <property type="match status" value="1"/>
</dbReference>
<accession>A0A382LW12</accession>
<dbReference type="Pfam" id="PF00355">
    <property type="entry name" value="Rieske"/>
    <property type="match status" value="1"/>
</dbReference>
<dbReference type="GO" id="GO:0051537">
    <property type="term" value="F:2 iron, 2 sulfur cluster binding"/>
    <property type="evidence" value="ECO:0007669"/>
    <property type="project" value="UniProtKB-KW"/>
</dbReference>
<dbReference type="SUPFAM" id="SSF50022">
    <property type="entry name" value="ISP domain"/>
    <property type="match status" value="1"/>
</dbReference>
<dbReference type="GO" id="GO:0016491">
    <property type="term" value="F:oxidoreductase activity"/>
    <property type="evidence" value="ECO:0007669"/>
    <property type="project" value="UniProtKB-KW"/>
</dbReference>
<dbReference type="PANTHER" id="PTHR43756:SF5">
    <property type="entry name" value="CHOLINE MONOOXYGENASE, CHLOROPLASTIC"/>
    <property type="match status" value="1"/>
</dbReference>
<dbReference type="Pfam" id="PF00848">
    <property type="entry name" value="Ring_hydroxyl_A"/>
    <property type="match status" value="1"/>
</dbReference>
<dbReference type="GO" id="GO:0005506">
    <property type="term" value="F:iron ion binding"/>
    <property type="evidence" value="ECO:0007669"/>
    <property type="project" value="InterPro"/>
</dbReference>
<evidence type="ECO:0000256" key="6">
    <source>
        <dbReference type="ARBA" id="ARBA00023014"/>
    </source>
</evidence>